<dbReference type="InterPro" id="IPR001538">
    <property type="entry name" value="Man6P_isomerase-2_C"/>
</dbReference>
<dbReference type="GO" id="GO:0016757">
    <property type="term" value="F:glycosyltransferase activity"/>
    <property type="evidence" value="ECO:0007669"/>
    <property type="project" value="InterPro"/>
</dbReference>
<dbReference type="PANTHER" id="PTHR46390">
    <property type="entry name" value="MANNOSE-1-PHOSPHATE GUANYLYLTRANSFERASE"/>
    <property type="match status" value="1"/>
</dbReference>
<sequence>MKIAMLSPIAWRTPPRHYGPWENVVSLLTEGLVRRCMDVTLFATQDSMTRARLQGVCPRGYEEDDHIQPKVFECLHIANVFEQGDAFDLIHNHFDYLPLTYSGMTQTPVLTTIHGFSSPDILPVYKKYNNRCSYVAISEADKSPDLTYAATIHHGIDLGQFTFRPEQGDYLLFLGRIHPDKGTAQCIEVAQRTGRKLIIAGIIQDQTYFHTQVKPHVDGSRIVYVGSVGPQQRDKLMGGAYALLHPIDFDEPFGLSVVESMACGTPVVAFARGSMPEIIVHQKTGFLTNHVDEMVQAIDLVGDLDRGACRQWVEERFSVDRMVTDYMRVYETIIRQSRRQDHRPWGFYEVLADKPDHKVKRITVYPGQRLSYQRHFRRSEHWYLMQGTAVITRNGQDIRQGPGQSLDLPVGTWHRIRNAGPDNLVFIEVQTGDYFGEDDIERREDDYGRV</sequence>
<dbReference type="SUPFAM" id="SSF53756">
    <property type="entry name" value="UDP-Glycosyltransferase/glycogen phosphorylase"/>
    <property type="match status" value="1"/>
</dbReference>
<dbReference type="GO" id="GO:0004475">
    <property type="term" value="F:mannose-1-phosphate guanylyltransferase (GTP) activity"/>
    <property type="evidence" value="ECO:0007669"/>
    <property type="project" value="TreeGrafter"/>
</dbReference>
<evidence type="ECO:0000313" key="3">
    <source>
        <dbReference type="EMBL" id="GAU08294.1"/>
    </source>
</evidence>
<name>A0A194AHP5_9BACT</name>
<keyword evidence="4" id="KW-1185">Reference proteome</keyword>
<accession>A0A194AHP5</accession>
<dbReference type="InterPro" id="IPR051161">
    <property type="entry name" value="Mannose-6P_isomerase_type2"/>
</dbReference>
<comment type="caution">
    <text evidence="3">The sequence shown here is derived from an EMBL/GenBank/DDBJ whole genome shotgun (WGS) entry which is preliminary data.</text>
</comment>
<dbReference type="GO" id="GO:0005976">
    <property type="term" value="P:polysaccharide metabolic process"/>
    <property type="evidence" value="ECO:0007669"/>
    <property type="project" value="InterPro"/>
</dbReference>
<feature type="domain" description="Glycosyl transferase family 1" evidence="1">
    <location>
        <begin position="164"/>
        <end position="301"/>
    </location>
</feature>
<dbReference type="Pfam" id="PF01050">
    <property type="entry name" value="MannoseP_isomer"/>
    <property type="match status" value="1"/>
</dbReference>
<dbReference type="InterPro" id="IPR014710">
    <property type="entry name" value="RmlC-like_jellyroll"/>
</dbReference>
<gene>
    <name evidence="3" type="ORF">DPF_1000</name>
</gene>
<dbReference type="SUPFAM" id="SSF51182">
    <property type="entry name" value="RmlC-like cupins"/>
    <property type="match status" value="1"/>
</dbReference>
<protein>
    <submittedName>
        <fullName evidence="3">Mannose-6-phosphate isomerase</fullName>
    </submittedName>
</protein>
<dbReference type="Pfam" id="PF00534">
    <property type="entry name" value="Glycos_transf_1"/>
    <property type="match status" value="1"/>
</dbReference>
<organism evidence="3 4">
    <name type="scientific">Desulfoplanes formicivorans</name>
    <dbReference type="NCBI Taxonomy" id="1592317"/>
    <lineage>
        <taxon>Bacteria</taxon>
        <taxon>Pseudomonadati</taxon>
        <taxon>Thermodesulfobacteriota</taxon>
        <taxon>Desulfovibrionia</taxon>
        <taxon>Desulfovibrionales</taxon>
        <taxon>Desulfoplanaceae</taxon>
        <taxon>Desulfoplanes</taxon>
    </lineage>
</organism>
<dbReference type="OrthoDB" id="9767517at2"/>
<dbReference type="STRING" id="1592317.DPF_1000"/>
<dbReference type="GO" id="GO:0009298">
    <property type="term" value="P:GDP-mannose biosynthetic process"/>
    <property type="evidence" value="ECO:0007669"/>
    <property type="project" value="TreeGrafter"/>
</dbReference>
<dbReference type="EMBL" id="BDFE01000015">
    <property type="protein sequence ID" value="GAU08294.1"/>
    <property type="molecule type" value="Genomic_DNA"/>
</dbReference>
<dbReference type="Proteomes" id="UP000095200">
    <property type="component" value="Unassembled WGS sequence"/>
</dbReference>
<dbReference type="RefSeq" id="WP_069857794.1">
    <property type="nucleotide sequence ID" value="NZ_BDFE01000015.1"/>
</dbReference>
<dbReference type="CDD" id="cd02213">
    <property type="entry name" value="cupin_PMI_typeII_C"/>
    <property type="match status" value="1"/>
</dbReference>
<dbReference type="CDD" id="cd03802">
    <property type="entry name" value="GT4_AviGT4-like"/>
    <property type="match status" value="1"/>
</dbReference>
<dbReference type="InterPro" id="IPR011051">
    <property type="entry name" value="RmlC_Cupin_sf"/>
</dbReference>
<keyword evidence="3" id="KW-0413">Isomerase</keyword>
<evidence type="ECO:0000313" key="4">
    <source>
        <dbReference type="Proteomes" id="UP000095200"/>
    </source>
</evidence>
<dbReference type="Gene3D" id="2.60.120.10">
    <property type="entry name" value="Jelly Rolls"/>
    <property type="match status" value="1"/>
</dbReference>
<evidence type="ECO:0000259" key="2">
    <source>
        <dbReference type="Pfam" id="PF01050"/>
    </source>
</evidence>
<dbReference type="PANTHER" id="PTHR46390:SF1">
    <property type="entry name" value="MANNOSE-1-PHOSPHATE GUANYLYLTRANSFERASE"/>
    <property type="match status" value="1"/>
</dbReference>
<reference evidence="4" key="1">
    <citation type="submission" date="2016-06" db="EMBL/GenBank/DDBJ databases">
        <title>Draft genome sequence of Desulfoplanes formicivorans strain Pf12B.</title>
        <authorList>
            <person name="Watanabe M."/>
            <person name="Kojima H."/>
            <person name="Fukui M."/>
        </authorList>
    </citation>
    <scope>NUCLEOTIDE SEQUENCE [LARGE SCALE GENOMIC DNA]</scope>
    <source>
        <strain evidence="4">Pf12B</strain>
    </source>
</reference>
<dbReference type="AlphaFoldDB" id="A0A194AHP5"/>
<proteinExistence type="predicted"/>
<evidence type="ECO:0000259" key="1">
    <source>
        <dbReference type="Pfam" id="PF00534"/>
    </source>
</evidence>
<feature type="domain" description="Mannose-6-phosphate isomerase type II C-terminal" evidence="2">
    <location>
        <begin position="336"/>
        <end position="445"/>
    </location>
</feature>
<dbReference type="GO" id="GO:0016853">
    <property type="term" value="F:isomerase activity"/>
    <property type="evidence" value="ECO:0007669"/>
    <property type="project" value="UniProtKB-KW"/>
</dbReference>
<dbReference type="InterPro" id="IPR001296">
    <property type="entry name" value="Glyco_trans_1"/>
</dbReference>
<dbReference type="Gene3D" id="3.40.50.2000">
    <property type="entry name" value="Glycogen Phosphorylase B"/>
    <property type="match status" value="2"/>
</dbReference>